<feature type="transmembrane region" description="Helical" evidence="9">
    <location>
        <begin position="30"/>
        <end position="46"/>
    </location>
</feature>
<evidence type="ECO:0000256" key="1">
    <source>
        <dbReference type="ARBA" id="ARBA00004651"/>
    </source>
</evidence>
<name>A0A947D1R9_9HYPH</name>
<comment type="subcellular location">
    <subcellularLocation>
        <location evidence="1">Cell membrane</location>
        <topology evidence="1">Multi-pass membrane protein</topology>
    </subcellularLocation>
</comment>
<dbReference type="AlphaFoldDB" id="A0A947D1R9"/>
<evidence type="ECO:0000313" key="11">
    <source>
        <dbReference type="Proteomes" id="UP000766595"/>
    </source>
</evidence>
<evidence type="ECO:0000256" key="6">
    <source>
        <dbReference type="ARBA" id="ARBA00023026"/>
    </source>
</evidence>
<sequence>MSEGGEKTELPTPKKVRDARAKGQVARSQEVVTTISLLSVIAYLWATSQSTNMRLIALMNDIAQLSTGDFRTNAYNGISIAFSESVGIMMPVLGVAIFSAIAANYMQFGSIFALENLTPKLDKISPAQGFKKIFSMKNLIENLKSVAKIIFLSILLYFVVRDSIGAYLTALPCGLTCLASVASLYMGKLLAYTAFALIVVALIDFAYQRHTYTKSLMMSKDEVKREYKESEGDPHIKGHRKQLAMELIMGDGGHQARKSSAVVINPTHFAVCIAYRPDDLPLPMIVAKGRNLQAHYLRTEAEQAGVPIFRNVPLARALFADCDPGEFVPDELFDAIAEVLAWVERNKETLYKGPLPHGVIDMEAGDHRVTEGVAHRM</sequence>
<dbReference type="InterPro" id="IPR006135">
    <property type="entry name" value="T3SS_substrate_exporter"/>
</dbReference>
<keyword evidence="4 9" id="KW-0812">Transmembrane</keyword>
<gene>
    <name evidence="10" type="primary">sctU</name>
    <name evidence="10" type="ORF">KL771_04745</name>
</gene>
<evidence type="ECO:0000256" key="5">
    <source>
        <dbReference type="ARBA" id="ARBA00022989"/>
    </source>
</evidence>
<evidence type="ECO:0000256" key="2">
    <source>
        <dbReference type="ARBA" id="ARBA00010690"/>
    </source>
</evidence>
<feature type="region of interest" description="Disordered" evidence="8">
    <location>
        <begin position="1"/>
        <end position="21"/>
    </location>
</feature>
<dbReference type="Pfam" id="PF01312">
    <property type="entry name" value="Bac_export_2"/>
    <property type="match status" value="1"/>
</dbReference>
<comment type="similarity">
    <text evidence="2">Belongs to the type III secretion exporter family.</text>
</comment>
<keyword evidence="11" id="KW-1185">Reference proteome</keyword>
<accession>A0A947D1R9</accession>
<dbReference type="Gene3D" id="3.40.1690.10">
    <property type="entry name" value="secretion proteins EscU"/>
    <property type="match status" value="1"/>
</dbReference>
<evidence type="ECO:0000256" key="4">
    <source>
        <dbReference type="ARBA" id="ARBA00022692"/>
    </source>
</evidence>
<keyword evidence="5 9" id="KW-1133">Transmembrane helix</keyword>
<feature type="transmembrane region" description="Helical" evidence="9">
    <location>
        <begin position="189"/>
        <end position="207"/>
    </location>
</feature>
<dbReference type="EMBL" id="JAHHZF010000002">
    <property type="protein sequence ID" value="MBT9288744.1"/>
    <property type="molecule type" value="Genomic_DNA"/>
</dbReference>
<dbReference type="Proteomes" id="UP000766595">
    <property type="component" value="Unassembled WGS sequence"/>
</dbReference>
<dbReference type="InterPro" id="IPR029025">
    <property type="entry name" value="T3SS_substrate_exporter_C"/>
</dbReference>
<keyword evidence="7 9" id="KW-0472">Membrane</keyword>
<dbReference type="SUPFAM" id="SSF160544">
    <property type="entry name" value="EscU C-terminal domain-like"/>
    <property type="match status" value="1"/>
</dbReference>
<reference evidence="10 11" key="1">
    <citation type="submission" date="2021-06" db="EMBL/GenBank/DDBJ databases">
        <authorList>
            <person name="Grouzdev D.S."/>
            <person name="Koziaeva V."/>
        </authorList>
    </citation>
    <scope>NUCLEOTIDE SEQUENCE [LARGE SCALE GENOMIC DNA]</scope>
    <source>
        <strain evidence="10 11">22</strain>
    </source>
</reference>
<keyword evidence="3" id="KW-1003">Cell membrane</keyword>
<protein>
    <submittedName>
        <fullName evidence="10">Type III secretion system export apparatus subunit SctU</fullName>
    </submittedName>
</protein>
<dbReference type="GO" id="GO:0005886">
    <property type="term" value="C:plasma membrane"/>
    <property type="evidence" value="ECO:0007669"/>
    <property type="project" value="UniProtKB-SubCell"/>
</dbReference>
<dbReference type="PANTHER" id="PTHR30531">
    <property type="entry name" value="FLAGELLAR BIOSYNTHETIC PROTEIN FLHB"/>
    <property type="match status" value="1"/>
</dbReference>
<keyword evidence="6" id="KW-0843">Virulence</keyword>
<evidence type="ECO:0000256" key="7">
    <source>
        <dbReference type="ARBA" id="ARBA00023136"/>
    </source>
</evidence>
<dbReference type="NCBIfam" id="TIGR01404">
    <property type="entry name" value="FlhB_rel_III"/>
    <property type="match status" value="1"/>
</dbReference>
<dbReference type="PRINTS" id="PR00950">
    <property type="entry name" value="TYPE3IMSPROT"/>
</dbReference>
<evidence type="ECO:0000256" key="8">
    <source>
        <dbReference type="SAM" id="MobiDB-lite"/>
    </source>
</evidence>
<evidence type="ECO:0000313" key="10">
    <source>
        <dbReference type="EMBL" id="MBT9288744.1"/>
    </source>
</evidence>
<evidence type="ECO:0000256" key="3">
    <source>
        <dbReference type="ARBA" id="ARBA00022475"/>
    </source>
</evidence>
<organism evidence="10 11">
    <name type="scientific">Prosthecodimorpha staleyi</name>
    <dbReference type="NCBI Taxonomy" id="2840188"/>
    <lineage>
        <taxon>Bacteria</taxon>
        <taxon>Pseudomonadati</taxon>
        <taxon>Pseudomonadota</taxon>
        <taxon>Alphaproteobacteria</taxon>
        <taxon>Hyphomicrobiales</taxon>
        <taxon>Ancalomicrobiaceae</taxon>
        <taxon>Prosthecodimorpha</taxon>
    </lineage>
</organism>
<evidence type="ECO:0000256" key="9">
    <source>
        <dbReference type="SAM" id="Phobius"/>
    </source>
</evidence>
<proteinExistence type="inferred from homology"/>
<dbReference type="PANTHER" id="PTHR30531:SF14">
    <property type="entry name" value="SURFACE PRESENTATION OF ANTIGENS PROTEIN SPAS"/>
    <property type="match status" value="1"/>
</dbReference>
<comment type="caution">
    <text evidence="10">The sequence shown here is derived from an EMBL/GenBank/DDBJ whole genome shotgun (WGS) entry which is preliminary data.</text>
</comment>
<dbReference type="RefSeq" id="WP_261967400.1">
    <property type="nucleotide sequence ID" value="NZ_JAHHZF010000002.1"/>
</dbReference>
<dbReference type="InterPro" id="IPR006307">
    <property type="entry name" value="BsaZ-like"/>
</dbReference>
<dbReference type="GO" id="GO:0009306">
    <property type="term" value="P:protein secretion"/>
    <property type="evidence" value="ECO:0007669"/>
    <property type="project" value="InterPro"/>
</dbReference>